<keyword evidence="2" id="KW-1133">Transmembrane helix</keyword>
<reference evidence="3 4" key="1">
    <citation type="submission" date="2020-08" db="EMBL/GenBank/DDBJ databases">
        <title>Paraeoetvoesia sp. YC-7-48 draft genome sequence.</title>
        <authorList>
            <person name="Yao L."/>
        </authorList>
    </citation>
    <scope>NUCLEOTIDE SEQUENCE [LARGE SCALE GENOMIC DNA]</scope>
    <source>
        <strain evidence="4">YC-7-48</strain>
    </source>
</reference>
<comment type="caution">
    <text evidence="3">The sequence shown here is derived from an EMBL/GenBank/DDBJ whole genome shotgun (WGS) entry which is preliminary data.</text>
</comment>
<dbReference type="AlphaFoldDB" id="A0A842HT27"/>
<proteinExistence type="predicted"/>
<dbReference type="InterPro" id="IPR046703">
    <property type="entry name" value="DUF6776"/>
</dbReference>
<sequence>MKHNQVGPARFWPKVVWAGAVVAALFAGFMFGQHTRSGDQASRFEALQTRFDVTVAQMGFDMAKLTTQRDALQSQLLVEQTTRSSLETTLNAAQSDLASARERLAFYEQLLPPGPAGAVTVRAFDIEPRAGLLSYRVLLMRNGTPGSGFNGLMEFVANGVQKGKNVKITLKPAAGVGAGSAQQSQSTPLQLSFDQFQRAEGLLGLPEGFVPRSVTLNVMEGSAVRATRTVNLAAD</sequence>
<accession>A0A842HT27</accession>
<keyword evidence="4" id="KW-1185">Reference proteome</keyword>
<dbReference type="RefSeq" id="WP_185780464.1">
    <property type="nucleotide sequence ID" value="NZ_JACJUU010000012.1"/>
</dbReference>
<feature type="transmembrane region" description="Helical" evidence="2">
    <location>
        <begin position="15"/>
        <end position="32"/>
    </location>
</feature>
<gene>
    <name evidence="3" type="ORF">GTU67_12850</name>
</gene>
<name>A0A842HT27_9BURK</name>
<keyword evidence="1" id="KW-0175">Coiled coil</keyword>
<evidence type="ECO:0000256" key="2">
    <source>
        <dbReference type="SAM" id="Phobius"/>
    </source>
</evidence>
<keyword evidence="2" id="KW-0472">Membrane</keyword>
<evidence type="ECO:0000313" key="3">
    <source>
        <dbReference type="EMBL" id="MBC2770798.1"/>
    </source>
</evidence>
<evidence type="ECO:0000313" key="4">
    <source>
        <dbReference type="Proteomes" id="UP000545386"/>
    </source>
</evidence>
<evidence type="ECO:0000256" key="1">
    <source>
        <dbReference type="SAM" id="Coils"/>
    </source>
</evidence>
<feature type="coiled-coil region" evidence="1">
    <location>
        <begin position="83"/>
        <end position="110"/>
    </location>
</feature>
<dbReference type="Proteomes" id="UP000545386">
    <property type="component" value="Unassembled WGS sequence"/>
</dbReference>
<dbReference type="Pfam" id="PF20567">
    <property type="entry name" value="DUF6776"/>
    <property type="match status" value="1"/>
</dbReference>
<organism evidence="3 4">
    <name type="scientific">Pusillimonas minor</name>
    <dbReference type="NCBI Taxonomy" id="2697024"/>
    <lineage>
        <taxon>Bacteria</taxon>
        <taxon>Pseudomonadati</taxon>
        <taxon>Pseudomonadota</taxon>
        <taxon>Betaproteobacteria</taxon>
        <taxon>Burkholderiales</taxon>
        <taxon>Alcaligenaceae</taxon>
        <taxon>Pusillimonas</taxon>
    </lineage>
</organism>
<keyword evidence="2" id="KW-0812">Transmembrane</keyword>
<protein>
    <submittedName>
        <fullName evidence="3">Uncharacterized protein</fullName>
    </submittedName>
</protein>
<dbReference type="EMBL" id="JACJUU010000012">
    <property type="protein sequence ID" value="MBC2770798.1"/>
    <property type="molecule type" value="Genomic_DNA"/>
</dbReference>